<protein>
    <submittedName>
        <fullName evidence="3">FHA domain-containing protein</fullName>
    </submittedName>
</protein>
<reference evidence="3 4" key="1">
    <citation type="submission" date="2019-03" db="EMBL/GenBank/DDBJ databases">
        <title>Genomic Encyclopedia of Type Strains, Phase IV (KMG-IV): sequencing the most valuable type-strain genomes for metagenomic binning, comparative biology and taxonomic classification.</title>
        <authorList>
            <person name="Goeker M."/>
        </authorList>
    </citation>
    <scope>NUCLEOTIDE SEQUENCE [LARGE SCALE GENOMIC DNA]</scope>
    <source>
        <strain evidence="3 4">DSM 20467</strain>
    </source>
</reference>
<comment type="caution">
    <text evidence="3">The sequence shown here is derived from an EMBL/GenBank/DDBJ whole genome shotgun (WGS) entry which is preliminary data.</text>
</comment>
<dbReference type="SUPFAM" id="SSF49879">
    <property type="entry name" value="SMAD/FHA domain"/>
    <property type="match status" value="1"/>
</dbReference>
<name>A0A4R3K2F4_9FIRM</name>
<dbReference type="AlphaFoldDB" id="A0A4R3K2F4"/>
<evidence type="ECO:0000313" key="4">
    <source>
        <dbReference type="Proteomes" id="UP000295188"/>
    </source>
</evidence>
<dbReference type="InterPro" id="IPR000253">
    <property type="entry name" value="FHA_dom"/>
</dbReference>
<sequence>MTIKIAVVALEYALLFCICAFIYKTMRAMYGDLHDKAYEETKVTVNKKVALVILQSYDEKLVNKRILFSDMLTLGRGVDNNIVLADAYVSHHHAVISPVKNQYQLEDLHSRNHTYVNEKVLLGKIFLQNGDIIKIGTTVFKFER</sequence>
<keyword evidence="1" id="KW-1133">Transmembrane helix</keyword>
<keyword evidence="1" id="KW-0812">Transmembrane</keyword>
<keyword evidence="1" id="KW-0472">Membrane</keyword>
<evidence type="ECO:0000259" key="2">
    <source>
        <dbReference type="PROSITE" id="PS50006"/>
    </source>
</evidence>
<dbReference type="Gene3D" id="2.60.200.20">
    <property type="match status" value="1"/>
</dbReference>
<dbReference type="OrthoDB" id="9816434at2"/>
<dbReference type="EMBL" id="SMAA01000022">
    <property type="protein sequence ID" value="TCS76450.1"/>
    <property type="molecule type" value="Genomic_DNA"/>
</dbReference>
<dbReference type="Pfam" id="PF00498">
    <property type="entry name" value="FHA"/>
    <property type="match status" value="1"/>
</dbReference>
<dbReference type="Proteomes" id="UP000295188">
    <property type="component" value="Unassembled WGS sequence"/>
</dbReference>
<evidence type="ECO:0000256" key="1">
    <source>
        <dbReference type="SAM" id="Phobius"/>
    </source>
</evidence>
<dbReference type="CDD" id="cd00060">
    <property type="entry name" value="FHA"/>
    <property type="match status" value="1"/>
</dbReference>
<accession>A0A4R3K2F4</accession>
<evidence type="ECO:0000313" key="3">
    <source>
        <dbReference type="EMBL" id="TCS76450.1"/>
    </source>
</evidence>
<proteinExistence type="predicted"/>
<dbReference type="PROSITE" id="PS50006">
    <property type="entry name" value="FHA_DOMAIN"/>
    <property type="match status" value="1"/>
</dbReference>
<organism evidence="3 4">
    <name type="scientific">Pectinatus cerevisiiphilus</name>
    <dbReference type="NCBI Taxonomy" id="86956"/>
    <lineage>
        <taxon>Bacteria</taxon>
        <taxon>Bacillati</taxon>
        <taxon>Bacillota</taxon>
        <taxon>Negativicutes</taxon>
        <taxon>Selenomonadales</taxon>
        <taxon>Selenomonadaceae</taxon>
        <taxon>Pectinatus</taxon>
    </lineage>
</organism>
<dbReference type="InterPro" id="IPR008984">
    <property type="entry name" value="SMAD_FHA_dom_sf"/>
</dbReference>
<gene>
    <name evidence="3" type="ORF">EDC37_12221</name>
</gene>
<keyword evidence="4" id="KW-1185">Reference proteome</keyword>
<feature type="transmembrane region" description="Helical" evidence="1">
    <location>
        <begin position="6"/>
        <end position="23"/>
    </location>
</feature>
<feature type="domain" description="FHA" evidence="2">
    <location>
        <begin position="72"/>
        <end position="121"/>
    </location>
</feature>
<dbReference type="SMART" id="SM00240">
    <property type="entry name" value="FHA"/>
    <property type="match status" value="1"/>
</dbReference>
<dbReference type="RefSeq" id="WP_132551383.1">
    <property type="nucleotide sequence ID" value="NZ_SMAA01000022.1"/>
</dbReference>